<dbReference type="Gene3D" id="3.30.980.10">
    <property type="entry name" value="Threonyl-trna Synthetase, Chain A, domain 2"/>
    <property type="match status" value="1"/>
</dbReference>
<keyword evidence="2" id="KW-0479">Metal-binding</keyword>
<dbReference type="GO" id="GO:0046872">
    <property type="term" value="F:metal ion binding"/>
    <property type="evidence" value="ECO:0007669"/>
    <property type="project" value="UniProtKB-KW"/>
</dbReference>
<dbReference type="AlphaFoldDB" id="A2FGG0"/>
<evidence type="ECO:0000313" key="5">
    <source>
        <dbReference type="EMBL" id="EAX96024.1"/>
    </source>
</evidence>
<keyword evidence="3" id="KW-0862">Zinc</keyword>
<dbReference type="PANTHER" id="PTHR43462">
    <property type="entry name" value="ALANYL-TRNA EDITING PROTEIN"/>
    <property type="match status" value="1"/>
</dbReference>
<dbReference type="GO" id="GO:0005524">
    <property type="term" value="F:ATP binding"/>
    <property type="evidence" value="ECO:0007669"/>
    <property type="project" value="InterPro"/>
</dbReference>
<dbReference type="GO" id="GO:0043039">
    <property type="term" value="P:tRNA aminoacylation"/>
    <property type="evidence" value="ECO:0007669"/>
    <property type="project" value="InterPro"/>
</dbReference>
<dbReference type="OrthoDB" id="288942at2759"/>
<dbReference type="KEGG" id="tva:4753789"/>
<dbReference type="GO" id="GO:0002161">
    <property type="term" value="F:aminoacyl-tRNA deacylase activity"/>
    <property type="evidence" value="ECO:0007669"/>
    <property type="project" value="UniProtKB-ARBA"/>
</dbReference>
<dbReference type="PANTHER" id="PTHR43462:SF1">
    <property type="entry name" value="ALANYL-TRNA EDITING PROTEIN AARSD1"/>
    <property type="match status" value="1"/>
</dbReference>
<comment type="cofactor">
    <cofactor evidence="1">
        <name>Zn(2+)</name>
        <dbReference type="ChEBI" id="CHEBI:29105"/>
    </cofactor>
</comment>
<dbReference type="InterPro" id="IPR018163">
    <property type="entry name" value="Thr/Ala-tRNA-synth_IIc_edit"/>
</dbReference>
<dbReference type="VEuPathDB" id="TrichDB:TVAGG3_0435990"/>
<sequence length="148" mass="16576">MSHKNYDPPMHTTEHILNRTMDNIFKCGRSIGTHLEKKKSKCDYPLNRDLTPEEKKLIENTVNGVLAKNLEVKAIFLPPAEAAKLVDISKLPEGATDADIRIIQIGDYDNCACIGPHVAKTGDIKGRFKITSTSLEQNGICRIRWTCK</sequence>
<dbReference type="InParanoid" id="A2FGG0"/>
<evidence type="ECO:0000256" key="1">
    <source>
        <dbReference type="ARBA" id="ARBA00001947"/>
    </source>
</evidence>
<dbReference type="EMBL" id="DS113778">
    <property type="protein sequence ID" value="EAX96024.1"/>
    <property type="molecule type" value="Genomic_DNA"/>
</dbReference>
<dbReference type="Proteomes" id="UP000001542">
    <property type="component" value="Unassembled WGS sequence"/>
</dbReference>
<reference evidence="5" key="2">
    <citation type="journal article" date="2007" name="Science">
        <title>Draft genome sequence of the sexually transmitted pathogen Trichomonas vaginalis.</title>
        <authorList>
            <person name="Carlton J.M."/>
            <person name="Hirt R.P."/>
            <person name="Silva J.C."/>
            <person name="Delcher A.L."/>
            <person name="Schatz M."/>
            <person name="Zhao Q."/>
            <person name="Wortman J.R."/>
            <person name="Bidwell S.L."/>
            <person name="Alsmark U.C.M."/>
            <person name="Besteiro S."/>
            <person name="Sicheritz-Ponten T."/>
            <person name="Noel C.J."/>
            <person name="Dacks J.B."/>
            <person name="Foster P.G."/>
            <person name="Simillion C."/>
            <person name="Van de Peer Y."/>
            <person name="Miranda-Saavedra D."/>
            <person name="Barton G.J."/>
            <person name="Westrop G.D."/>
            <person name="Mueller S."/>
            <person name="Dessi D."/>
            <person name="Fiori P.L."/>
            <person name="Ren Q."/>
            <person name="Paulsen I."/>
            <person name="Zhang H."/>
            <person name="Bastida-Corcuera F.D."/>
            <person name="Simoes-Barbosa A."/>
            <person name="Brown M.T."/>
            <person name="Hayes R.D."/>
            <person name="Mukherjee M."/>
            <person name="Okumura C.Y."/>
            <person name="Schneider R."/>
            <person name="Smith A.J."/>
            <person name="Vanacova S."/>
            <person name="Villalvazo M."/>
            <person name="Haas B.J."/>
            <person name="Pertea M."/>
            <person name="Feldblyum T.V."/>
            <person name="Utterback T.R."/>
            <person name="Shu C.L."/>
            <person name="Osoegawa K."/>
            <person name="de Jong P.J."/>
            <person name="Hrdy I."/>
            <person name="Horvathova L."/>
            <person name="Zubacova Z."/>
            <person name="Dolezal P."/>
            <person name="Malik S.B."/>
            <person name="Logsdon J.M. Jr."/>
            <person name="Henze K."/>
            <person name="Gupta A."/>
            <person name="Wang C.C."/>
            <person name="Dunne R.L."/>
            <person name="Upcroft J.A."/>
            <person name="Upcroft P."/>
            <person name="White O."/>
            <person name="Salzberg S.L."/>
            <person name="Tang P."/>
            <person name="Chiu C.-H."/>
            <person name="Lee Y.-S."/>
            <person name="Embley T.M."/>
            <person name="Coombs G.H."/>
            <person name="Mottram J.C."/>
            <person name="Tachezy J."/>
            <person name="Fraser-Liggett C.M."/>
            <person name="Johnson P.J."/>
        </authorList>
    </citation>
    <scope>NUCLEOTIDE SEQUENCE [LARGE SCALE GENOMIC DNA]</scope>
    <source>
        <strain evidence="5">G3</strain>
    </source>
</reference>
<dbReference type="InterPro" id="IPR051335">
    <property type="entry name" value="Alanyl-tRNA_Editing_Enzymes"/>
</dbReference>
<evidence type="ECO:0000259" key="4">
    <source>
        <dbReference type="SMART" id="SM00863"/>
    </source>
</evidence>
<dbReference type="RefSeq" id="XP_001308954.1">
    <property type="nucleotide sequence ID" value="XM_001308953.1"/>
</dbReference>
<dbReference type="GO" id="GO:0004812">
    <property type="term" value="F:aminoacyl-tRNA ligase activity"/>
    <property type="evidence" value="ECO:0007669"/>
    <property type="project" value="InterPro"/>
</dbReference>
<name>A2FGG0_TRIV3</name>
<dbReference type="VEuPathDB" id="TrichDB:TVAG_369340"/>
<dbReference type="SMART" id="SM00863">
    <property type="entry name" value="tRNA_SAD"/>
    <property type="match status" value="1"/>
</dbReference>
<evidence type="ECO:0000256" key="2">
    <source>
        <dbReference type="ARBA" id="ARBA00022723"/>
    </source>
</evidence>
<dbReference type="Pfam" id="PF07973">
    <property type="entry name" value="tRNA_SAD"/>
    <property type="match status" value="1"/>
</dbReference>
<organism evidence="5 6">
    <name type="scientific">Trichomonas vaginalis (strain ATCC PRA-98 / G3)</name>
    <dbReference type="NCBI Taxonomy" id="412133"/>
    <lineage>
        <taxon>Eukaryota</taxon>
        <taxon>Metamonada</taxon>
        <taxon>Parabasalia</taxon>
        <taxon>Trichomonadida</taxon>
        <taxon>Trichomonadidae</taxon>
        <taxon>Trichomonas</taxon>
    </lineage>
</organism>
<protein>
    <recommendedName>
        <fullName evidence="4">Threonyl/alanyl tRNA synthetase SAD domain-containing protein</fullName>
    </recommendedName>
</protein>
<dbReference type="SUPFAM" id="SSF55186">
    <property type="entry name" value="ThrRS/AlaRS common domain"/>
    <property type="match status" value="1"/>
</dbReference>
<gene>
    <name evidence="5" type="ORF">TVAG_369340</name>
</gene>
<accession>A2FGG0</accession>
<keyword evidence="6" id="KW-1185">Reference proteome</keyword>
<evidence type="ECO:0000313" key="6">
    <source>
        <dbReference type="Proteomes" id="UP000001542"/>
    </source>
</evidence>
<dbReference type="InterPro" id="IPR012947">
    <property type="entry name" value="tRNA_SAD"/>
</dbReference>
<dbReference type="SMR" id="A2FGG0"/>
<proteinExistence type="predicted"/>
<feature type="domain" description="Threonyl/alanyl tRNA synthetase SAD" evidence="4">
    <location>
        <begin position="100"/>
        <end position="144"/>
    </location>
</feature>
<evidence type="ECO:0000256" key="3">
    <source>
        <dbReference type="ARBA" id="ARBA00022833"/>
    </source>
</evidence>
<reference evidence="5" key="1">
    <citation type="submission" date="2006-10" db="EMBL/GenBank/DDBJ databases">
        <authorList>
            <person name="Amadeo P."/>
            <person name="Zhao Q."/>
            <person name="Wortman J."/>
            <person name="Fraser-Liggett C."/>
            <person name="Carlton J."/>
        </authorList>
    </citation>
    <scope>NUCLEOTIDE SEQUENCE</scope>
    <source>
        <strain evidence="5">G3</strain>
    </source>
</reference>